<reference evidence="1 2" key="1">
    <citation type="submission" date="2024-01" db="EMBL/GenBank/DDBJ databases">
        <title>The genomes of 5 underutilized Papilionoideae crops provide insights into root nodulation and disease resistanc.</title>
        <authorList>
            <person name="Jiang F."/>
        </authorList>
    </citation>
    <scope>NUCLEOTIDE SEQUENCE [LARGE SCALE GENOMIC DNA]</scope>
    <source>
        <strain evidence="1">DUOXIRENSHENG_FW03</strain>
        <tissue evidence="1">Leaves</tissue>
    </source>
</reference>
<protein>
    <submittedName>
        <fullName evidence="1">Uncharacterized protein</fullName>
    </submittedName>
</protein>
<dbReference type="EMBL" id="JAYMYS010000009">
    <property type="protein sequence ID" value="KAK7381012.1"/>
    <property type="molecule type" value="Genomic_DNA"/>
</dbReference>
<evidence type="ECO:0000313" key="1">
    <source>
        <dbReference type="EMBL" id="KAK7381012.1"/>
    </source>
</evidence>
<evidence type="ECO:0000313" key="2">
    <source>
        <dbReference type="Proteomes" id="UP001386955"/>
    </source>
</evidence>
<accession>A0AAN9NY81</accession>
<organism evidence="1 2">
    <name type="scientific">Psophocarpus tetragonolobus</name>
    <name type="common">Winged bean</name>
    <name type="synonym">Dolichos tetragonolobus</name>
    <dbReference type="NCBI Taxonomy" id="3891"/>
    <lineage>
        <taxon>Eukaryota</taxon>
        <taxon>Viridiplantae</taxon>
        <taxon>Streptophyta</taxon>
        <taxon>Embryophyta</taxon>
        <taxon>Tracheophyta</taxon>
        <taxon>Spermatophyta</taxon>
        <taxon>Magnoliopsida</taxon>
        <taxon>eudicotyledons</taxon>
        <taxon>Gunneridae</taxon>
        <taxon>Pentapetalae</taxon>
        <taxon>rosids</taxon>
        <taxon>fabids</taxon>
        <taxon>Fabales</taxon>
        <taxon>Fabaceae</taxon>
        <taxon>Papilionoideae</taxon>
        <taxon>50 kb inversion clade</taxon>
        <taxon>NPAAA clade</taxon>
        <taxon>indigoferoid/millettioid clade</taxon>
        <taxon>Phaseoleae</taxon>
        <taxon>Psophocarpus</taxon>
    </lineage>
</organism>
<name>A0AAN9NY81_PSOTE</name>
<sequence length="163" mass="18028">MWRTNRPIPNIGQDAPLGWALGRQNFPLGVKFLVKQVALVVSCESDQHFIVHMEKIFGDLQATNVSQKSTSAMLPQSTSTFSPVHSLVIARFEPLHFSRMCLDPTSAISMRALLINDSAKDPTLKPLSNATIAILSSRSCTLTATLLNLIRKSSKDSLRFFQT</sequence>
<dbReference type="AlphaFoldDB" id="A0AAN9NY81"/>
<dbReference type="Proteomes" id="UP001386955">
    <property type="component" value="Unassembled WGS sequence"/>
</dbReference>
<comment type="caution">
    <text evidence="1">The sequence shown here is derived from an EMBL/GenBank/DDBJ whole genome shotgun (WGS) entry which is preliminary data.</text>
</comment>
<proteinExistence type="predicted"/>
<keyword evidence="2" id="KW-1185">Reference proteome</keyword>
<gene>
    <name evidence="1" type="ORF">VNO78_33535</name>
</gene>